<dbReference type="SUPFAM" id="SSF51338">
    <property type="entry name" value="Composite domain of metallo-dependent hydrolases"/>
    <property type="match status" value="1"/>
</dbReference>
<reference evidence="2 3" key="1">
    <citation type="submission" date="2012-01" db="EMBL/GenBank/DDBJ databases">
        <title>Improved High-Quality Draft sequence of Metallosphaera yellowstonensis MK1.</title>
        <authorList>
            <consortium name="US DOE Joint Genome Institute"/>
            <person name="Lucas S."/>
            <person name="Han J."/>
            <person name="Cheng J.-F."/>
            <person name="Goodwin L."/>
            <person name="Pitluck S."/>
            <person name="Peters L."/>
            <person name="Teshima H."/>
            <person name="Detter J.C."/>
            <person name="Han C."/>
            <person name="Tapia R."/>
            <person name="Land M."/>
            <person name="Hauser L."/>
            <person name="Kyrpides N."/>
            <person name="Kozubal M."/>
            <person name="Macur R.E."/>
            <person name="Jay Z."/>
            <person name="Inskeep W."/>
            <person name="Woyke T."/>
        </authorList>
    </citation>
    <scope>NUCLEOTIDE SEQUENCE [LARGE SCALE GENOMIC DNA]</scope>
    <source>
        <strain evidence="2 3">MK1</strain>
    </source>
</reference>
<dbReference type="Gene3D" id="2.30.40.10">
    <property type="entry name" value="Urease, subunit C, domain 1"/>
    <property type="match status" value="2"/>
</dbReference>
<organism evidence="2 3">
    <name type="scientific">Metallosphaera yellowstonensis MK1</name>
    <dbReference type="NCBI Taxonomy" id="671065"/>
    <lineage>
        <taxon>Archaea</taxon>
        <taxon>Thermoproteota</taxon>
        <taxon>Thermoprotei</taxon>
        <taxon>Sulfolobales</taxon>
        <taxon>Sulfolobaceae</taxon>
        <taxon>Metallosphaera</taxon>
    </lineage>
</organism>
<sequence>MKILITSGLAYLKDGPVKGANIGVNESRVEAITKEIPPDFEDAELQIGGKDRIVSPGFVTTHTYLSLYPFRYSLVSGKLNVNDLVSVLTPKDIYSLSLLASYHLLRSGVTAAVTADPSPESAARAMMSVGLKPFLAVGVGCNWGPSDWKREFKVLRERWGGPEGRVLLKICDQQELEEALHVASEARVPVLLDRLVTLEGISQVPNYTTALGGGSRQDLEAVKRLGAGLSFLPSMEVCKFTLGSFSPSISLDASLRYDARVELGFAISRLTLTPDEAFKALTSWGYQALGIKGSLEVGAVPDLVVFQVGEPPSYPLDRSSPYETLIFSTGVPETVIVGGEPVLDGGVPLNVGIKDIEEAEEVVQEIAGKRISSLEKG</sequence>
<dbReference type="GO" id="GO:0016810">
    <property type="term" value="F:hydrolase activity, acting on carbon-nitrogen (but not peptide) bonds"/>
    <property type="evidence" value="ECO:0007669"/>
    <property type="project" value="InterPro"/>
</dbReference>
<dbReference type="HOGENOM" id="CLU_741058_0_0_2"/>
<evidence type="ECO:0000313" key="3">
    <source>
        <dbReference type="Proteomes" id="UP000003980"/>
    </source>
</evidence>
<dbReference type="Proteomes" id="UP000003980">
    <property type="component" value="Unassembled WGS sequence"/>
</dbReference>
<dbReference type="InterPro" id="IPR011059">
    <property type="entry name" value="Metal-dep_hydrolase_composite"/>
</dbReference>
<dbReference type="OrthoDB" id="35343at2157"/>
<protein>
    <submittedName>
        <fullName evidence="2">Cytosine deaminase-like metal-dependent hydrolase</fullName>
    </submittedName>
</protein>
<proteinExistence type="predicted"/>
<dbReference type="InterPro" id="IPR032466">
    <property type="entry name" value="Metal_Hydrolase"/>
</dbReference>
<evidence type="ECO:0000313" key="2">
    <source>
        <dbReference type="EMBL" id="EHP70599.1"/>
    </source>
</evidence>
<dbReference type="SUPFAM" id="SSF51556">
    <property type="entry name" value="Metallo-dependent hydrolases"/>
    <property type="match status" value="1"/>
</dbReference>
<dbReference type="InterPro" id="IPR050287">
    <property type="entry name" value="MTA/SAH_deaminase"/>
</dbReference>
<dbReference type="EMBL" id="JH597761">
    <property type="protein sequence ID" value="EHP70599.1"/>
    <property type="molecule type" value="Genomic_DNA"/>
</dbReference>
<dbReference type="STRING" id="671065.MetMK1DRAFT_00011020"/>
<name>H2C2X8_9CREN</name>
<accession>H2C2X8</accession>
<dbReference type="AlphaFoldDB" id="H2C2X8"/>
<evidence type="ECO:0000256" key="1">
    <source>
        <dbReference type="ARBA" id="ARBA00022801"/>
    </source>
</evidence>
<dbReference type="PANTHER" id="PTHR43794">
    <property type="entry name" value="AMINOHYDROLASE SSNA-RELATED"/>
    <property type="match status" value="1"/>
</dbReference>
<keyword evidence="1 2" id="KW-0378">Hydrolase</keyword>
<gene>
    <name evidence="2" type="ORF">MetMK1DRAFT_00011020</name>
</gene>
<dbReference type="eggNOG" id="arCOG00695">
    <property type="taxonomic scope" value="Archaea"/>
</dbReference>
<dbReference type="Gene3D" id="3.20.20.140">
    <property type="entry name" value="Metal-dependent hydrolases"/>
    <property type="match status" value="1"/>
</dbReference>
<dbReference type="PANTHER" id="PTHR43794:SF11">
    <property type="entry name" value="AMIDOHYDROLASE-RELATED DOMAIN-CONTAINING PROTEIN"/>
    <property type="match status" value="1"/>
</dbReference>
<keyword evidence="3" id="KW-1185">Reference proteome</keyword>